<sequence>MGSMFNTTQPLFEKVILDTPETQGIKYAGSKLKLIQHILSLLDNLDVKTVFDGFSGTTRVSQALAKCGFHVTSNDISDWSYVFGLCYLKNKKHPNEYKELIEHLNSINGYDGWFTEKYGGLDYSGSAIQPDGTKKPWQVHNTRKLDGIRDEIDSLSLNETEKAVALTSLILAMDEVDNTLGHFTSYLKEWSPRSFKEMRMKIPKIFINSEDNQVLKGDIFASMTNINVDFAYFDPPYGSNNEKMPPSRVRYASYYHLWTTICKNDKPSIFGAAGRRLDTSDKIAATVFEEFRKDDDGKFIAVKAIDKLIKNIQARYVALSYSSGGKATAEELGEILNRHGKIIKTIEVDHKRNVMAEMKWTNEWLRDAEEPNREFIFLIEKNS</sequence>
<reference evidence="6" key="1">
    <citation type="submission" date="2012-09" db="EMBL/GenBank/DDBJ databases">
        <title>SspI RM system.</title>
        <authorList>
            <person name="Benner J.S."/>
            <person name="Coe L.H."/>
        </authorList>
    </citation>
    <scope>NUCLEOTIDE SEQUENCE</scope>
    <source>
        <strain evidence="6">ATCC 13925</strain>
    </source>
</reference>
<evidence type="ECO:0000313" key="6">
    <source>
        <dbReference type="EMBL" id="AFR59349.1"/>
    </source>
</evidence>
<dbReference type="AlphaFoldDB" id="J9SI34"/>
<dbReference type="GO" id="GO:0032259">
    <property type="term" value="P:methylation"/>
    <property type="evidence" value="ECO:0007669"/>
    <property type="project" value="UniProtKB-KW"/>
</dbReference>
<dbReference type="InterPro" id="IPR002052">
    <property type="entry name" value="DNA_methylase_N6_adenine_CS"/>
</dbReference>
<organism evidence="6">
    <name type="scientific">Sphaerotilus sp. ATCC 13925</name>
    <dbReference type="NCBI Taxonomy" id="1231044"/>
    <lineage>
        <taxon>Bacteria</taxon>
        <taxon>Pseudomonadati</taxon>
        <taxon>Pseudomonadota</taxon>
        <taxon>Betaproteobacteria</taxon>
        <taxon>Burkholderiales</taxon>
        <taxon>Sphaerotilaceae</taxon>
        <taxon>Sphaerotilus</taxon>
    </lineage>
</organism>
<gene>
    <name evidence="6" type="primary">sspIM</name>
</gene>
<dbReference type="InterPro" id="IPR012327">
    <property type="entry name" value="MeTrfase_D12"/>
</dbReference>
<accession>J9SI34</accession>
<keyword evidence="4" id="KW-0949">S-adenosyl-L-methionine</keyword>
<comment type="catalytic activity">
    <reaction evidence="5">
        <text>a 2'-deoxyadenosine in DNA + S-adenosyl-L-methionine = an N(6)-methyl-2'-deoxyadenosine in DNA + S-adenosyl-L-homocysteine + H(+)</text>
        <dbReference type="Rhea" id="RHEA:15197"/>
        <dbReference type="Rhea" id="RHEA-COMP:12418"/>
        <dbReference type="Rhea" id="RHEA-COMP:12419"/>
        <dbReference type="ChEBI" id="CHEBI:15378"/>
        <dbReference type="ChEBI" id="CHEBI:57856"/>
        <dbReference type="ChEBI" id="CHEBI:59789"/>
        <dbReference type="ChEBI" id="CHEBI:90615"/>
        <dbReference type="ChEBI" id="CHEBI:90616"/>
        <dbReference type="EC" id="2.1.1.72"/>
    </reaction>
</comment>
<dbReference type="Pfam" id="PF02086">
    <property type="entry name" value="MethyltransfD12"/>
    <property type="match status" value="1"/>
</dbReference>
<evidence type="ECO:0000256" key="3">
    <source>
        <dbReference type="ARBA" id="ARBA00022679"/>
    </source>
</evidence>
<keyword evidence="2" id="KW-0489">Methyltransferase</keyword>
<dbReference type="PROSITE" id="PS00092">
    <property type="entry name" value="N6_MTASE"/>
    <property type="match status" value="1"/>
</dbReference>
<dbReference type="EMBL" id="JX649948">
    <property type="protein sequence ID" value="AFR59349.1"/>
    <property type="molecule type" value="Genomic_DNA"/>
</dbReference>
<dbReference type="PRINTS" id="PR00505">
    <property type="entry name" value="D12N6MTFRASE"/>
</dbReference>
<proteinExistence type="predicted"/>
<evidence type="ECO:0000256" key="2">
    <source>
        <dbReference type="ARBA" id="ARBA00022603"/>
    </source>
</evidence>
<dbReference type="SUPFAM" id="SSF53335">
    <property type="entry name" value="S-adenosyl-L-methionine-dependent methyltransferases"/>
    <property type="match status" value="1"/>
</dbReference>
<protein>
    <recommendedName>
        <fullName evidence="1">site-specific DNA-methyltransferase (adenine-specific)</fullName>
        <ecNumber evidence="1">2.1.1.72</ecNumber>
    </recommendedName>
</protein>
<name>J9SI34_9BURK</name>
<dbReference type="GO" id="GO:0009007">
    <property type="term" value="F:site-specific DNA-methyltransferase (adenine-specific) activity"/>
    <property type="evidence" value="ECO:0007669"/>
    <property type="project" value="UniProtKB-EC"/>
</dbReference>
<dbReference type="InterPro" id="IPR029063">
    <property type="entry name" value="SAM-dependent_MTases_sf"/>
</dbReference>
<dbReference type="GO" id="GO:0003676">
    <property type="term" value="F:nucleic acid binding"/>
    <property type="evidence" value="ECO:0007669"/>
    <property type="project" value="InterPro"/>
</dbReference>
<dbReference type="REBASE" id="3510">
    <property type="entry name" value="M.SspI"/>
</dbReference>
<evidence type="ECO:0000256" key="1">
    <source>
        <dbReference type="ARBA" id="ARBA00011900"/>
    </source>
</evidence>
<keyword evidence="3" id="KW-0808">Transferase</keyword>
<dbReference type="EC" id="2.1.1.72" evidence="1"/>
<dbReference type="GO" id="GO:0009307">
    <property type="term" value="P:DNA restriction-modification system"/>
    <property type="evidence" value="ECO:0007669"/>
    <property type="project" value="InterPro"/>
</dbReference>
<evidence type="ECO:0000256" key="5">
    <source>
        <dbReference type="ARBA" id="ARBA00047942"/>
    </source>
</evidence>
<evidence type="ECO:0000256" key="4">
    <source>
        <dbReference type="ARBA" id="ARBA00022691"/>
    </source>
</evidence>